<dbReference type="Proteomes" id="UP000295293">
    <property type="component" value="Unassembled WGS sequence"/>
</dbReference>
<dbReference type="InterPro" id="IPR007627">
    <property type="entry name" value="RNA_pol_sigma70_r2"/>
</dbReference>
<keyword evidence="2" id="KW-0731">Sigma factor</keyword>
<feature type="domain" description="RNA polymerase sigma-70 region 2" evidence="4">
    <location>
        <begin position="34"/>
        <end position="103"/>
    </location>
</feature>
<proteinExistence type="predicted"/>
<dbReference type="Gene3D" id="1.10.1740.10">
    <property type="match status" value="1"/>
</dbReference>
<name>A0A4V3DLV9_9GAMM</name>
<evidence type="ECO:0000313" key="5">
    <source>
        <dbReference type="EMBL" id="TDR41612.1"/>
    </source>
</evidence>
<dbReference type="InterPro" id="IPR039425">
    <property type="entry name" value="RNA_pol_sigma-70-like"/>
</dbReference>
<dbReference type="InterPro" id="IPR013325">
    <property type="entry name" value="RNA_pol_sigma_r2"/>
</dbReference>
<comment type="caution">
    <text evidence="5">The sequence shown here is derived from an EMBL/GenBank/DDBJ whole genome shotgun (WGS) entry which is preliminary data.</text>
</comment>
<dbReference type="GO" id="GO:0006352">
    <property type="term" value="P:DNA-templated transcription initiation"/>
    <property type="evidence" value="ECO:0007669"/>
    <property type="project" value="InterPro"/>
</dbReference>
<dbReference type="EMBL" id="SNZH01000010">
    <property type="protein sequence ID" value="TDR41612.1"/>
    <property type="molecule type" value="Genomic_DNA"/>
</dbReference>
<keyword evidence="6" id="KW-1185">Reference proteome</keyword>
<dbReference type="Pfam" id="PF04542">
    <property type="entry name" value="Sigma70_r2"/>
    <property type="match status" value="1"/>
</dbReference>
<dbReference type="NCBIfam" id="TIGR02937">
    <property type="entry name" value="sigma70-ECF"/>
    <property type="match status" value="1"/>
</dbReference>
<sequence length="198" mass="22433">MPNGPELVPAPALPIDAELAARVAKGDSEAMTALVQRYTRAVMTVLQKRLRQTELALDLTQETFLIVFERLRGDGIDDPDRLAGFLRQTAINLAIGEQRKLNRRRTESDNQSIASAIDETAGPAAQLEREQAGGMVRRLIGELPMQRDRELLWRYYVLGHDKDRLCRDFSLGVEHFDRVLHRARGRLRELVEKNHGAL</sequence>
<evidence type="ECO:0000256" key="2">
    <source>
        <dbReference type="ARBA" id="ARBA00023082"/>
    </source>
</evidence>
<evidence type="ECO:0000256" key="1">
    <source>
        <dbReference type="ARBA" id="ARBA00023015"/>
    </source>
</evidence>
<reference evidence="5 6" key="1">
    <citation type="submission" date="2019-03" db="EMBL/GenBank/DDBJ databases">
        <title>Genomic Encyclopedia of Type Strains, Phase IV (KMG-IV): sequencing the most valuable type-strain genomes for metagenomic binning, comparative biology and taxonomic classification.</title>
        <authorList>
            <person name="Goeker M."/>
        </authorList>
    </citation>
    <scope>NUCLEOTIDE SEQUENCE [LARGE SCALE GENOMIC DNA]</scope>
    <source>
        <strain evidence="5 6">DSM 21667</strain>
    </source>
</reference>
<dbReference type="PANTHER" id="PTHR43133:SF51">
    <property type="entry name" value="RNA POLYMERASE SIGMA FACTOR"/>
    <property type="match status" value="1"/>
</dbReference>
<evidence type="ECO:0000256" key="3">
    <source>
        <dbReference type="ARBA" id="ARBA00023163"/>
    </source>
</evidence>
<protein>
    <submittedName>
        <fullName evidence="5">RNA polymerase sigma factor (Sigma-70 family)</fullName>
    </submittedName>
</protein>
<gene>
    <name evidence="5" type="ORF">DFR29_11095</name>
</gene>
<keyword evidence="1" id="KW-0805">Transcription regulation</keyword>
<dbReference type="PANTHER" id="PTHR43133">
    <property type="entry name" value="RNA POLYMERASE ECF-TYPE SIGMA FACTO"/>
    <property type="match status" value="1"/>
</dbReference>
<dbReference type="AlphaFoldDB" id="A0A4V3DLV9"/>
<accession>A0A4V3DLV9</accession>
<dbReference type="GO" id="GO:0016987">
    <property type="term" value="F:sigma factor activity"/>
    <property type="evidence" value="ECO:0007669"/>
    <property type="project" value="UniProtKB-KW"/>
</dbReference>
<organism evidence="5 6">
    <name type="scientific">Tahibacter aquaticus</name>
    <dbReference type="NCBI Taxonomy" id="520092"/>
    <lineage>
        <taxon>Bacteria</taxon>
        <taxon>Pseudomonadati</taxon>
        <taxon>Pseudomonadota</taxon>
        <taxon>Gammaproteobacteria</taxon>
        <taxon>Lysobacterales</taxon>
        <taxon>Rhodanobacteraceae</taxon>
        <taxon>Tahibacter</taxon>
    </lineage>
</organism>
<evidence type="ECO:0000313" key="6">
    <source>
        <dbReference type="Proteomes" id="UP000295293"/>
    </source>
</evidence>
<dbReference type="InterPro" id="IPR014284">
    <property type="entry name" value="RNA_pol_sigma-70_dom"/>
</dbReference>
<keyword evidence="3" id="KW-0804">Transcription</keyword>
<dbReference type="SUPFAM" id="SSF88946">
    <property type="entry name" value="Sigma2 domain of RNA polymerase sigma factors"/>
    <property type="match status" value="1"/>
</dbReference>
<evidence type="ECO:0000259" key="4">
    <source>
        <dbReference type="Pfam" id="PF04542"/>
    </source>
</evidence>